<reference evidence="2" key="1">
    <citation type="submission" date="2019-11" db="EMBL/GenBank/DDBJ databases">
        <authorList>
            <person name="Kojima H."/>
        </authorList>
    </citation>
    <scope>NUCLEOTIDE SEQUENCE</scope>
    <source>
        <strain evidence="2">H1576</strain>
    </source>
</reference>
<organism evidence="2 3">
    <name type="scientific">Sulfurimonas aquatica</name>
    <dbReference type="NCBI Taxonomy" id="2672570"/>
    <lineage>
        <taxon>Bacteria</taxon>
        <taxon>Pseudomonadati</taxon>
        <taxon>Campylobacterota</taxon>
        <taxon>Epsilonproteobacteria</taxon>
        <taxon>Campylobacterales</taxon>
        <taxon>Sulfurimonadaceae</taxon>
        <taxon>Sulfurimonas</taxon>
    </lineage>
</organism>
<evidence type="ECO:0000313" key="2">
    <source>
        <dbReference type="EMBL" id="QSZ41475.1"/>
    </source>
</evidence>
<dbReference type="AlphaFoldDB" id="A0A975AZR3"/>
<keyword evidence="1" id="KW-0472">Membrane</keyword>
<dbReference type="RefSeq" id="WP_207562757.1">
    <property type="nucleotide sequence ID" value="NZ_CP046072.1"/>
</dbReference>
<keyword evidence="1" id="KW-1133">Transmembrane helix</keyword>
<feature type="transmembrane region" description="Helical" evidence="1">
    <location>
        <begin position="21"/>
        <end position="40"/>
    </location>
</feature>
<feature type="transmembrane region" description="Helical" evidence="1">
    <location>
        <begin position="102"/>
        <end position="118"/>
    </location>
</feature>
<feature type="transmembrane region" description="Helical" evidence="1">
    <location>
        <begin position="165"/>
        <end position="184"/>
    </location>
</feature>
<dbReference type="KEGG" id="saqt:GJV85_04920"/>
<reference evidence="2" key="2">
    <citation type="submission" date="2021-04" db="EMBL/GenBank/DDBJ databases">
        <title>Isolation and characterization of a novel species of the genus Sulfurimonas.</title>
        <authorList>
            <person name="Fukui M."/>
        </authorList>
    </citation>
    <scope>NUCLEOTIDE SEQUENCE</scope>
    <source>
        <strain evidence="2">H1576</strain>
    </source>
</reference>
<keyword evidence="1" id="KW-0812">Transmembrane</keyword>
<dbReference type="EMBL" id="CP046072">
    <property type="protein sequence ID" value="QSZ41475.1"/>
    <property type="molecule type" value="Genomic_DNA"/>
</dbReference>
<feature type="transmembrane region" description="Helical" evidence="1">
    <location>
        <begin position="139"/>
        <end position="159"/>
    </location>
</feature>
<gene>
    <name evidence="2" type="ORF">GJV85_04920</name>
</gene>
<name>A0A975AZR3_9BACT</name>
<evidence type="ECO:0000313" key="3">
    <source>
        <dbReference type="Proteomes" id="UP000671852"/>
    </source>
</evidence>
<keyword evidence="3" id="KW-1185">Reference proteome</keyword>
<sequence length="216" mass="25450">MAYKNYTKLFKELKNSKLLKLQIIVLFLSTYIDWVLMPYITKLEGTYLPVYMISFYMLVGAIDGLVQPLFKKVKIYMIYLFVILLDVIQISSYYLSNINMPLFTYTILTIFTFQAITFEISRIHTIDFMKDEIELKDYLMLRSFVLSTAIIGGAVSAMIFDYFEIKLTSILILLAIFGLFSIFLEYKLYSKFKRIVQSDDTIIQRQRSLLNEKIHI</sequence>
<accession>A0A975AZR3</accession>
<evidence type="ECO:0000256" key="1">
    <source>
        <dbReference type="SAM" id="Phobius"/>
    </source>
</evidence>
<proteinExistence type="predicted"/>
<protein>
    <submittedName>
        <fullName evidence="2">Uncharacterized protein</fullName>
    </submittedName>
</protein>
<feature type="transmembrane region" description="Helical" evidence="1">
    <location>
        <begin position="46"/>
        <end position="66"/>
    </location>
</feature>
<feature type="transmembrane region" description="Helical" evidence="1">
    <location>
        <begin position="78"/>
        <end position="96"/>
    </location>
</feature>
<dbReference type="Proteomes" id="UP000671852">
    <property type="component" value="Chromosome"/>
</dbReference>